<dbReference type="Gene3D" id="3.40.50.720">
    <property type="entry name" value="NAD(P)-binding Rossmann-like Domain"/>
    <property type="match status" value="1"/>
</dbReference>
<evidence type="ECO:0000313" key="5">
    <source>
        <dbReference type="Proteomes" id="UP000199627"/>
    </source>
</evidence>
<dbReference type="InterPro" id="IPR013149">
    <property type="entry name" value="ADH-like_C"/>
</dbReference>
<dbReference type="AlphaFoldDB" id="A0A1H1FUQ0"/>
<reference evidence="5" key="1">
    <citation type="submission" date="2016-10" db="EMBL/GenBank/DDBJ databases">
        <authorList>
            <person name="Varghese N."/>
            <person name="Submissions S."/>
        </authorList>
    </citation>
    <scope>NUCLEOTIDE SEQUENCE [LARGE SCALE GENOMIC DNA]</scope>
    <source>
        <strain evidence="5">DSM 17072</strain>
    </source>
</reference>
<dbReference type="InterPro" id="IPR036291">
    <property type="entry name" value="NAD(P)-bd_dom_sf"/>
</dbReference>
<dbReference type="GO" id="GO:0005829">
    <property type="term" value="C:cytosol"/>
    <property type="evidence" value="ECO:0007669"/>
    <property type="project" value="TreeGrafter"/>
</dbReference>
<dbReference type="InterPro" id="IPR020843">
    <property type="entry name" value="ER"/>
</dbReference>
<organism evidence="4 5">
    <name type="scientific">Chryseobacterium soldanellicola</name>
    <dbReference type="NCBI Taxonomy" id="311333"/>
    <lineage>
        <taxon>Bacteria</taxon>
        <taxon>Pseudomonadati</taxon>
        <taxon>Bacteroidota</taxon>
        <taxon>Flavobacteriia</taxon>
        <taxon>Flavobacteriales</taxon>
        <taxon>Weeksellaceae</taxon>
        <taxon>Chryseobacterium group</taxon>
        <taxon>Chryseobacterium</taxon>
    </lineage>
</organism>
<dbReference type="STRING" id="311333.SAMN05421664_3276"/>
<dbReference type="PANTHER" id="PTHR48106:SF13">
    <property type="entry name" value="QUINONE OXIDOREDUCTASE-RELATED"/>
    <property type="match status" value="1"/>
</dbReference>
<dbReference type="GO" id="GO:0003960">
    <property type="term" value="F:quinone reductase (NADPH) activity"/>
    <property type="evidence" value="ECO:0007669"/>
    <property type="project" value="InterPro"/>
</dbReference>
<dbReference type="EMBL" id="FNKL01000004">
    <property type="protein sequence ID" value="SDR04674.1"/>
    <property type="molecule type" value="Genomic_DNA"/>
</dbReference>
<evidence type="ECO:0000259" key="3">
    <source>
        <dbReference type="SMART" id="SM00829"/>
    </source>
</evidence>
<name>A0A1H1FUQ0_9FLAO</name>
<dbReference type="GO" id="GO:0070402">
    <property type="term" value="F:NADPH binding"/>
    <property type="evidence" value="ECO:0007669"/>
    <property type="project" value="TreeGrafter"/>
</dbReference>
<sequence>MVKNNESGMIRMHKQGAPSVLEYGKATVGKPSANQVVLRQEAIALNFVDVMFRNGSFPINEFPATIGVEAAGIIESVGENVTDFQAGDRVGYFFSLGAYTERRLINDSELIKLPEDVSFDQAAAIMAKGLTARMLIKQAYPVKRGDIILVHAAAGGVGSLVSRWAKALGATVIGTIGTNSKRAQAIANGIDHIIALDTEDLVESVRSFTNGTGVDAVFDGVGKATFKSSLEVIKNKGTYILFGSSSGTPEIDNETLSVKKITLVRPALSNYLPDRASVDVATADVFEALRNGILGDINPTVYPLADAAKAHQDLESGITKGSVIFHV</sequence>
<dbReference type="Gene3D" id="3.90.180.10">
    <property type="entry name" value="Medium-chain alcohol dehydrogenases, catalytic domain"/>
    <property type="match status" value="1"/>
</dbReference>
<evidence type="ECO:0000256" key="2">
    <source>
        <dbReference type="ARBA" id="ARBA00023002"/>
    </source>
</evidence>
<dbReference type="SUPFAM" id="SSF51735">
    <property type="entry name" value="NAD(P)-binding Rossmann-fold domains"/>
    <property type="match status" value="1"/>
</dbReference>
<dbReference type="GO" id="GO:0035925">
    <property type="term" value="F:mRNA 3'-UTR AU-rich region binding"/>
    <property type="evidence" value="ECO:0007669"/>
    <property type="project" value="TreeGrafter"/>
</dbReference>
<accession>A0A1H1FUQ0</accession>
<dbReference type="PANTHER" id="PTHR48106">
    <property type="entry name" value="QUINONE OXIDOREDUCTASE PIG3-RELATED"/>
    <property type="match status" value="1"/>
</dbReference>
<dbReference type="OrthoDB" id="9787435at2"/>
<proteinExistence type="predicted"/>
<dbReference type="SUPFAM" id="SSF50129">
    <property type="entry name" value="GroES-like"/>
    <property type="match status" value="1"/>
</dbReference>
<dbReference type="Proteomes" id="UP000199627">
    <property type="component" value="Unassembled WGS sequence"/>
</dbReference>
<protein>
    <submittedName>
        <fullName evidence="4">NADPH2:quinone reductase</fullName>
    </submittedName>
</protein>
<dbReference type="Pfam" id="PF08240">
    <property type="entry name" value="ADH_N"/>
    <property type="match status" value="1"/>
</dbReference>
<dbReference type="InterPro" id="IPR047618">
    <property type="entry name" value="QOR-like"/>
</dbReference>
<evidence type="ECO:0000256" key="1">
    <source>
        <dbReference type="ARBA" id="ARBA00022857"/>
    </source>
</evidence>
<dbReference type="InterPro" id="IPR011032">
    <property type="entry name" value="GroES-like_sf"/>
</dbReference>
<keyword evidence="5" id="KW-1185">Reference proteome</keyword>
<dbReference type="FunFam" id="3.40.50.720:FF:000053">
    <property type="entry name" value="Quinone oxidoreductase 1"/>
    <property type="match status" value="1"/>
</dbReference>
<feature type="domain" description="Enoyl reductase (ER)" evidence="3">
    <location>
        <begin position="16"/>
        <end position="325"/>
    </location>
</feature>
<dbReference type="CDD" id="cd05286">
    <property type="entry name" value="QOR2"/>
    <property type="match status" value="1"/>
</dbReference>
<dbReference type="SMART" id="SM00829">
    <property type="entry name" value="PKS_ER"/>
    <property type="match status" value="1"/>
</dbReference>
<dbReference type="InterPro" id="IPR013154">
    <property type="entry name" value="ADH-like_N"/>
</dbReference>
<dbReference type="Pfam" id="PF00107">
    <property type="entry name" value="ADH_zinc_N"/>
    <property type="match status" value="1"/>
</dbReference>
<keyword evidence="2" id="KW-0560">Oxidoreductase</keyword>
<keyword evidence="1" id="KW-0521">NADP</keyword>
<dbReference type="RefSeq" id="WP_089756783.1">
    <property type="nucleotide sequence ID" value="NZ_FNKL01000004.1"/>
</dbReference>
<gene>
    <name evidence="4" type="ORF">SAMN05421664_3276</name>
</gene>
<evidence type="ECO:0000313" key="4">
    <source>
        <dbReference type="EMBL" id="SDR04674.1"/>
    </source>
</evidence>